<sequence length="110" mass="12444">MLNINETLQEREQTHGNFHTGALIFNDILKHIEKSKNLDSTHKHAITMIATKLARILNGNPHEVDHWRDIAGYATLGGRLDIPEEPLSEQPLNAFVELPVVNMEKNNANE</sequence>
<evidence type="ECO:0000313" key="3">
    <source>
        <dbReference type="Proteomes" id="UP000189549"/>
    </source>
</evidence>
<dbReference type="Proteomes" id="UP000189549">
    <property type="component" value="Unassembled WGS sequence"/>
</dbReference>
<comment type="caution">
    <text evidence="2">The sequence shown here is derived from an EMBL/GenBank/DDBJ whole genome shotgun (WGS) entry which is preliminary data.</text>
</comment>
<dbReference type="InterPro" id="IPR045958">
    <property type="entry name" value="DUF6378"/>
</dbReference>
<organism evidence="2 3">
    <name type="scientific">Rodentibacter ratti</name>
    <dbReference type="NCBI Taxonomy" id="1906745"/>
    <lineage>
        <taxon>Bacteria</taxon>
        <taxon>Pseudomonadati</taxon>
        <taxon>Pseudomonadota</taxon>
        <taxon>Gammaproteobacteria</taxon>
        <taxon>Pasteurellales</taxon>
        <taxon>Pasteurellaceae</taxon>
        <taxon>Rodentibacter</taxon>
    </lineage>
</organism>
<feature type="domain" description="DUF6378" evidence="1">
    <location>
        <begin position="9"/>
        <end position="80"/>
    </location>
</feature>
<protein>
    <recommendedName>
        <fullName evidence="1">DUF6378 domain-containing protein</fullName>
    </recommendedName>
</protein>
<dbReference type="Pfam" id="PF19905">
    <property type="entry name" value="DUF6378"/>
    <property type="match status" value="1"/>
</dbReference>
<gene>
    <name evidence="2" type="ORF">BKG93_04365</name>
</gene>
<dbReference type="RefSeq" id="WP_077475648.1">
    <property type="nucleotide sequence ID" value="NZ_MLAH01000020.1"/>
</dbReference>
<accession>A0A1V3L6P1</accession>
<proteinExistence type="predicted"/>
<evidence type="ECO:0000259" key="1">
    <source>
        <dbReference type="Pfam" id="PF19905"/>
    </source>
</evidence>
<dbReference type="AlphaFoldDB" id="A0A1V3L6P1"/>
<name>A0A1V3L6P1_9PAST</name>
<dbReference type="EMBL" id="MLAH01000020">
    <property type="protein sequence ID" value="OOF85609.1"/>
    <property type="molecule type" value="Genomic_DNA"/>
</dbReference>
<reference evidence="2 3" key="1">
    <citation type="submission" date="2016-10" db="EMBL/GenBank/DDBJ databases">
        <title>Rodentibacter gen. nov. and new species.</title>
        <authorList>
            <person name="Christensen H."/>
        </authorList>
    </citation>
    <scope>NUCLEOTIDE SEQUENCE [LARGE SCALE GENOMIC DNA]</scope>
    <source>
        <strain evidence="2 3">Ppn157</strain>
    </source>
</reference>
<evidence type="ECO:0000313" key="2">
    <source>
        <dbReference type="EMBL" id="OOF85609.1"/>
    </source>
</evidence>